<dbReference type="EMBL" id="QGLT01000003">
    <property type="protein sequence ID" value="PXZ00109.1"/>
    <property type="molecule type" value="Genomic_DNA"/>
</dbReference>
<dbReference type="OrthoDB" id="159246at2"/>
<dbReference type="GO" id="GO:0016779">
    <property type="term" value="F:nucleotidyltransferase activity"/>
    <property type="evidence" value="ECO:0007669"/>
    <property type="project" value="UniProtKB-ARBA"/>
</dbReference>
<organism evidence="3 4">
    <name type="scientific">Commensalibacter melissae</name>
    <dbReference type="NCBI Taxonomy" id="2070537"/>
    <lineage>
        <taxon>Bacteria</taxon>
        <taxon>Pseudomonadati</taxon>
        <taxon>Pseudomonadota</taxon>
        <taxon>Alphaproteobacteria</taxon>
        <taxon>Acetobacterales</taxon>
        <taxon>Acetobacteraceae</taxon>
    </lineage>
</organism>
<reference evidence="3 4" key="1">
    <citation type="submission" date="2018-05" db="EMBL/GenBank/DDBJ databases">
        <title>Reference genomes for bee gut microbiota database.</title>
        <authorList>
            <person name="Ellegaard K.M."/>
        </authorList>
    </citation>
    <scope>NUCLEOTIDE SEQUENCE [LARGE SCALE GENOMIC DNA]</scope>
    <source>
        <strain evidence="3 4">ESL0284</strain>
    </source>
</reference>
<dbReference type="Gene3D" id="3.90.550.10">
    <property type="entry name" value="Spore Coat Polysaccharide Biosynthesis Protein SpsA, Chain A"/>
    <property type="match status" value="1"/>
</dbReference>
<protein>
    <recommendedName>
        <fullName evidence="2">MobA-like NTP transferase domain-containing protein</fullName>
    </recommendedName>
</protein>
<dbReference type="Proteomes" id="UP000247565">
    <property type="component" value="Unassembled WGS sequence"/>
</dbReference>
<keyword evidence="4" id="KW-1185">Reference proteome</keyword>
<proteinExistence type="predicted"/>
<evidence type="ECO:0000313" key="4">
    <source>
        <dbReference type="Proteomes" id="UP000247565"/>
    </source>
</evidence>
<evidence type="ECO:0000256" key="1">
    <source>
        <dbReference type="ARBA" id="ARBA00022842"/>
    </source>
</evidence>
<sequence length="257" mass="28976">MEREPINALILAGSRQGKQDPLALHAHVSHKAIIPVLGKPMIEYVTETLAKIESINKIAVSIEKFEVVRDILPNFIKYLPTCPGPSASIIQAIQALGTPLLITTADNPLLQSEWVEYFIQEAEASQCDLAVGIALKEQIEKDVPNTKRTYIKLADGSFSGCNIFMFRTPRSIQVAKLWQKLESYRKNPLKMGLLLGYSIILRYILHRLTRKALKKRIFKLTKVKIHFVIIPWGQAAVDVDKPDDLHLVNNLMSNRSN</sequence>
<dbReference type="SUPFAM" id="SSF53448">
    <property type="entry name" value="Nucleotide-diphospho-sugar transferases"/>
    <property type="match status" value="1"/>
</dbReference>
<dbReference type="InterPro" id="IPR025877">
    <property type="entry name" value="MobA-like_NTP_Trfase"/>
</dbReference>
<keyword evidence="1" id="KW-0460">Magnesium</keyword>
<evidence type="ECO:0000313" key="3">
    <source>
        <dbReference type="EMBL" id="PXZ00109.1"/>
    </source>
</evidence>
<feature type="domain" description="MobA-like NTP transferase" evidence="2">
    <location>
        <begin position="29"/>
        <end position="135"/>
    </location>
</feature>
<name>A0A318MVE0_9PROT</name>
<dbReference type="AlphaFoldDB" id="A0A318MVE0"/>
<comment type="caution">
    <text evidence="3">The sequence shown here is derived from an EMBL/GenBank/DDBJ whole genome shotgun (WGS) entry which is preliminary data.</text>
</comment>
<evidence type="ECO:0000259" key="2">
    <source>
        <dbReference type="Pfam" id="PF12804"/>
    </source>
</evidence>
<dbReference type="RefSeq" id="WP_110439032.1">
    <property type="nucleotide sequence ID" value="NZ_CP046393.1"/>
</dbReference>
<accession>A0A318MVE0</accession>
<dbReference type="InterPro" id="IPR029044">
    <property type="entry name" value="Nucleotide-diphossugar_trans"/>
</dbReference>
<dbReference type="Pfam" id="PF12804">
    <property type="entry name" value="NTP_transf_3"/>
    <property type="match status" value="1"/>
</dbReference>
<gene>
    <name evidence="3" type="ORF">DK869_05580</name>
</gene>